<keyword evidence="8" id="KW-1185">Reference proteome</keyword>
<dbReference type="Gene3D" id="2.60.40.60">
    <property type="entry name" value="Cadherins"/>
    <property type="match status" value="5"/>
</dbReference>
<feature type="region of interest" description="Disordered" evidence="4">
    <location>
        <begin position="871"/>
        <end position="915"/>
    </location>
</feature>
<organism evidence="7 8">
    <name type="scientific">Sinanodonta woodiana</name>
    <name type="common">Chinese pond mussel</name>
    <name type="synonym">Anodonta woodiana</name>
    <dbReference type="NCBI Taxonomy" id="1069815"/>
    <lineage>
        <taxon>Eukaryota</taxon>
        <taxon>Metazoa</taxon>
        <taxon>Spiralia</taxon>
        <taxon>Lophotrochozoa</taxon>
        <taxon>Mollusca</taxon>
        <taxon>Bivalvia</taxon>
        <taxon>Autobranchia</taxon>
        <taxon>Heteroconchia</taxon>
        <taxon>Palaeoheterodonta</taxon>
        <taxon>Unionida</taxon>
        <taxon>Unionoidea</taxon>
        <taxon>Unionidae</taxon>
        <taxon>Unioninae</taxon>
        <taxon>Sinanodonta</taxon>
    </lineage>
</organism>
<dbReference type="PANTHER" id="PTHR24026:SF126">
    <property type="entry name" value="PROTOCADHERIN FAT 4"/>
    <property type="match status" value="1"/>
</dbReference>
<feature type="domain" description="Cadherin" evidence="6">
    <location>
        <begin position="497"/>
        <end position="599"/>
    </location>
</feature>
<evidence type="ECO:0000313" key="8">
    <source>
        <dbReference type="Proteomes" id="UP001634394"/>
    </source>
</evidence>
<feature type="domain" description="Cadherin" evidence="6">
    <location>
        <begin position="397"/>
        <end position="494"/>
    </location>
</feature>
<evidence type="ECO:0000256" key="5">
    <source>
        <dbReference type="SAM" id="Phobius"/>
    </source>
</evidence>
<protein>
    <recommendedName>
        <fullName evidence="6">Cadherin domain-containing protein</fullName>
    </recommendedName>
</protein>
<evidence type="ECO:0000256" key="4">
    <source>
        <dbReference type="SAM" id="MobiDB-lite"/>
    </source>
</evidence>
<feature type="transmembrane region" description="Helical" evidence="5">
    <location>
        <begin position="821"/>
        <end position="843"/>
    </location>
</feature>
<feature type="domain" description="Cadherin" evidence="6">
    <location>
        <begin position="705"/>
        <end position="796"/>
    </location>
</feature>
<dbReference type="CDD" id="cd11304">
    <property type="entry name" value="Cadherin_repeat"/>
    <property type="match status" value="3"/>
</dbReference>
<dbReference type="InterPro" id="IPR015919">
    <property type="entry name" value="Cadherin-like_sf"/>
</dbReference>
<proteinExistence type="predicted"/>
<dbReference type="PRINTS" id="PR00205">
    <property type="entry name" value="CADHERIN"/>
</dbReference>
<keyword evidence="2 5" id="KW-1133">Transmembrane helix</keyword>
<evidence type="ECO:0000256" key="1">
    <source>
        <dbReference type="ARBA" id="ARBA00022692"/>
    </source>
</evidence>
<dbReference type="AlphaFoldDB" id="A0ABD3WJY5"/>
<keyword evidence="3" id="KW-0106">Calcium</keyword>
<dbReference type="PANTHER" id="PTHR24026">
    <property type="entry name" value="FAT ATYPICAL CADHERIN-RELATED"/>
    <property type="match status" value="1"/>
</dbReference>
<evidence type="ECO:0000256" key="2">
    <source>
        <dbReference type="ARBA" id="ARBA00022989"/>
    </source>
</evidence>
<accession>A0ABD3WJY5</accession>
<dbReference type="Pfam" id="PF00028">
    <property type="entry name" value="Cadherin"/>
    <property type="match status" value="2"/>
</dbReference>
<dbReference type="GO" id="GO:0007155">
    <property type="term" value="P:cell adhesion"/>
    <property type="evidence" value="ECO:0007669"/>
    <property type="project" value="UniProtKB-KW"/>
</dbReference>
<dbReference type="SMART" id="SM00112">
    <property type="entry name" value="CA"/>
    <property type="match status" value="5"/>
</dbReference>
<dbReference type="SUPFAM" id="SSF49313">
    <property type="entry name" value="Cadherin-like"/>
    <property type="match status" value="5"/>
</dbReference>
<evidence type="ECO:0000259" key="6">
    <source>
        <dbReference type="PROSITE" id="PS50268"/>
    </source>
</evidence>
<name>A0ABD3WJY5_SINWO</name>
<keyword evidence="1 5" id="KW-0812">Transmembrane</keyword>
<dbReference type="Proteomes" id="UP001634394">
    <property type="component" value="Unassembled WGS sequence"/>
</dbReference>
<dbReference type="GO" id="GO:0005509">
    <property type="term" value="F:calcium ion binding"/>
    <property type="evidence" value="ECO:0007669"/>
    <property type="project" value="UniProtKB-UniRule"/>
</dbReference>
<feature type="domain" description="Cadherin" evidence="6">
    <location>
        <begin position="601"/>
        <end position="704"/>
    </location>
</feature>
<dbReference type="EMBL" id="JBJQND010000006">
    <property type="protein sequence ID" value="KAL3872815.1"/>
    <property type="molecule type" value="Genomic_DNA"/>
</dbReference>
<gene>
    <name evidence="7" type="ORF">ACJMK2_036014</name>
</gene>
<feature type="compositionally biased region" description="Pro residues" evidence="4">
    <location>
        <begin position="886"/>
        <end position="906"/>
    </location>
</feature>
<sequence>MFPNPHGKTPLRSRLFSKDKSPGCTAVDYIGKNQPYLYNSTIDGTRGYAFLAADSEYQSPCCGIVKQWQAFIKQNTGTVLFEVWRSTSGTAYKLAGSNEFVASSTDMLITLNVPSGAQITVYPGDYIGWYTEDREMVAYMAGTGPEADNIKFTDLRPSPTAFTPGMNLDWSSASAYQNRNYGIRATTAANSPPFFTNLNYFMIAQPTWALGTLVYTVSASDPNPADSTITQLTMTMNTNSYFSFDTATHEVRVAGNLTTLSGNYALVFNVVDLCEYTATGTLTLSIYNEPPTIHNLEATVEVLENQMTELLLYTLSVTDPSDPVTCSVSSTSPSPAPFSVRLKPGLTDFGVYVNNNPGLSVAANANYNVFVGCSDGKSTTVGKLVVHVVASNSPVIKNLPNSVTLSTSGQTTDLVFDVDATDIDSPTLTYSMTCNPLGCPFQIQSGSGRIQLTSDLLYQTVGSYDVTVTVSDGYSSRSSSLSVVISGLNTAPVITNLPLVSSLSVQENTNLGTSVYQVTATDNDGDTLYYSMTSVPGTGLDYFQINSATGLITTSTTNAINYETIPATSFTLYVRVSDGILTTDKNLLVRVTNQNEPLYFSQQVYRVNANEGNAGQQMNPGLSVIDTDIGDTVSYSMNCGSNSGYMTMASSTGLLTYAINYDLDKPGLPTAITCIVTARDSGGLTATATLSVSIAEINDNTPTFLSTSYTFTVYNNIGVGTSVGNVSAVDGDIGTNGQFAYSLDQTTLAANYFQVSQTGYITLQNSLSGVVGNLDFTAKATDTGGLEGFVSVRVTVLAPTTTTAAITTIGYKNMFDDKRNIVWISMLAVLAAIVLAGTLYVCLRYLRYWPIGFDPFKECAKGIECKKPDCLKSKPRPQFQPKKPKPPPPPPQTEPSHPPPTLPPTETPATHNPWQNILDPVVSHIQSMAEHSRSCRQPHNPWQNILDHVVSHTQSMAEHSRSCCQPHTIHGRTF</sequence>
<reference evidence="7 8" key="1">
    <citation type="submission" date="2024-11" db="EMBL/GenBank/DDBJ databases">
        <title>Chromosome-level genome assembly of the freshwater bivalve Anodonta woodiana.</title>
        <authorList>
            <person name="Chen X."/>
        </authorList>
    </citation>
    <scope>NUCLEOTIDE SEQUENCE [LARGE SCALE GENOMIC DNA]</scope>
    <source>
        <strain evidence="7">MN2024</strain>
        <tissue evidence="7">Gills</tissue>
    </source>
</reference>
<dbReference type="InterPro" id="IPR002126">
    <property type="entry name" value="Cadherin-like_dom"/>
</dbReference>
<dbReference type="GO" id="GO:0005886">
    <property type="term" value="C:plasma membrane"/>
    <property type="evidence" value="ECO:0007669"/>
    <property type="project" value="UniProtKB-SubCell"/>
</dbReference>
<dbReference type="PROSITE" id="PS50268">
    <property type="entry name" value="CADHERIN_2"/>
    <property type="match status" value="4"/>
</dbReference>
<evidence type="ECO:0000256" key="3">
    <source>
        <dbReference type="PROSITE-ProRule" id="PRU00043"/>
    </source>
</evidence>
<comment type="caution">
    <text evidence="7">The sequence shown here is derived from an EMBL/GenBank/DDBJ whole genome shotgun (WGS) entry which is preliminary data.</text>
</comment>
<evidence type="ECO:0000313" key="7">
    <source>
        <dbReference type="EMBL" id="KAL3872815.1"/>
    </source>
</evidence>
<keyword evidence="5" id="KW-0472">Membrane</keyword>